<accession>A0A143YDG8</accession>
<protein>
    <submittedName>
        <fullName evidence="2">Uncharacterized protein</fullName>
    </submittedName>
</protein>
<reference evidence="2 3" key="1">
    <citation type="submission" date="2016-02" db="EMBL/GenBank/DDBJ databases">
        <authorList>
            <person name="Wen L."/>
            <person name="He K."/>
            <person name="Yang H."/>
        </authorList>
    </citation>
    <scope>NUCLEOTIDE SEQUENCE [LARGE SCALE GENOMIC DNA]</scope>
    <source>
        <strain evidence="2">Trichococcus_R210</strain>
    </source>
</reference>
<dbReference type="AntiFam" id="ANF00272">
    <property type="entry name" value="Translation of CRISPR region"/>
</dbReference>
<evidence type="ECO:0000313" key="2">
    <source>
        <dbReference type="EMBL" id="CZQ88083.1"/>
    </source>
</evidence>
<dbReference type="STRING" id="640938.TR210_670"/>
<evidence type="ECO:0000256" key="1">
    <source>
        <dbReference type="SAM" id="MobiDB-lite"/>
    </source>
</evidence>
<name>A0A143YDG8_9LACT</name>
<gene>
    <name evidence="2" type="ORF">TR210_670</name>
</gene>
<dbReference type="EMBL" id="FJNB01000003">
    <property type="protein sequence ID" value="CZQ88083.1"/>
    <property type="molecule type" value="Genomic_DNA"/>
</dbReference>
<sequence length="137" mass="15475">MIMGLVTRLKLHFNPRTHEECDVHEHRQAREEENFNPRTHEECDIAVTFVDDIGSISIHALTRSATKAYGFWASKTPISIHALTRSATDGRIVTLNDQTISIHALTRSATNPSRTRSTRSPDFNPRTHEECDVPVSV</sequence>
<dbReference type="Proteomes" id="UP000076878">
    <property type="component" value="Unassembled WGS sequence"/>
</dbReference>
<organism evidence="2 3">
    <name type="scientific">Trichococcus ilyis</name>
    <dbReference type="NCBI Taxonomy" id="640938"/>
    <lineage>
        <taxon>Bacteria</taxon>
        <taxon>Bacillati</taxon>
        <taxon>Bacillota</taxon>
        <taxon>Bacilli</taxon>
        <taxon>Lactobacillales</taxon>
        <taxon>Carnobacteriaceae</taxon>
        <taxon>Trichococcus</taxon>
    </lineage>
</organism>
<proteinExistence type="predicted"/>
<feature type="compositionally biased region" description="Polar residues" evidence="1">
    <location>
        <begin position="106"/>
        <end position="121"/>
    </location>
</feature>
<dbReference type="AlphaFoldDB" id="A0A143YDG8"/>
<evidence type="ECO:0000313" key="3">
    <source>
        <dbReference type="Proteomes" id="UP000076878"/>
    </source>
</evidence>
<feature type="region of interest" description="Disordered" evidence="1">
    <location>
        <begin position="106"/>
        <end position="137"/>
    </location>
</feature>